<dbReference type="Pfam" id="PF06984">
    <property type="entry name" value="MRP-L47"/>
    <property type="match status" value="1"/>
</dbReference>
<dbReference type="GO" id="GO:0003735">
    <property type="term" value="F:structural constituent of ribosome"/>
    <property type="evidence" value="ECO:0007669"/>
    <property type="project" value="InterPro"/>
</dbReference>
<evidence type="ECO:0000256" key="7">
    <source>
        <dbReference type="ARBA" id="ARBA00035399"/>
    </source>
</evidence>
<evidence type="ECO:0000313" key="8">
    <source>
        <dbReference type="EMBL" id="KAF2113485.1"/>
    </source>
</evidence>
<gene>
    <name evidence="8" type="ORF">BDV96DRAFT_496219</name>
</gene>
<evidence type="ECO:0000256" key="5">
    <source>
        <dbReference type="ARBA" id="ARBA00023274"/>
    </source>
</evidence>
<keyword evidence="9" id="KW-1185">Reference proteome</keyword>
<dbReference type="GO" id="GO:0032543">
    <property type="term" value="P:mitochondrial translation"/>
    <property type="evidence" value="ECO:0007669"/>
    <property type="project" value="TreeGrafter"/>
</dbReference>
<proteinExistence type="inferred from homology"/>
<reference evidence="8" key="1">
    <citation type="journal article" date="2020" name="Stud. Mycol.">
        <title>101 Dothideomycetes genomes: a test case for predicting lifestyles and emergence of pathogens.</title>
        <authorList>
            <person name="Haridas S."/>
            <person name="Albert R."/>
            <person name="Binder M."/>
            <person name="Bloem J."/>
            <person name="Labutti K."/>
            <person name="Salamov A."/>
            <person name="Andreopoulos B."/>
            <person name="Baker S."/>
            <person name="Barry K."/>
            <person name="Bills G."/>
            <person name="Bluhm B."/>
            <person name="Cannon C."/>
            <person name="Castanera R."/>
            <person name="Culley D."/>
            <person name="Daum C."/>
            <person name="Ezra D."/>
            <person name="Gonzalez J."/>
            <person name="Henrissat B."/>
            <person name="Kuo A."/>
            <person name="Liang C."/>
            <person name="Lipzen A."/>
            <person name="Lutzoni F."/>
            <person name="Magnuson J."/>
            <person name="Mondo S."/>
            <person name="Nolan M."/>
            <person name="Ohm R."/>
            <person name="Pangilinan J."/>
            <person name="Park H.-J."/>
            <person name="Ramirez L."/>
            <person name="Alfaro M."/>
            <person name="Sun H."/>
            <person name="Tritt A."/>
            <person name="Yoshinaga Y."/>
            <person name="Zwiers L.-H."/>
            <person name="Turgeon B."/>
            <person name="Goodwin S."/>
            <person name="Spatafora J."/>
            <person name="Crous P."/>
            <person name="Grigoriev I."/>
        </authorList>
    </citation>
    <scope>NUCLEOTIDE SEQUENCE</scope>
    <source>
        <strain evidence="8">CBS 627.86</strain>
    </source>
</reference>
<keyword evidence="4" id="KW-0496">Mitochondrion</keyword>
<evidence type="ECO:0000256" key="2">
    <source>
        <dbReference type="ARBA" id="ARBA00009254"/>
    </source>
</evidence>
<keyword evidence="5" id="KW-0687">Ribonucleoprotein</keyword>
<dbReference type="InterPro" id="IPR010729">
    <property type="entry name" value="Ribosomal_uL29_mit"/>
</dbReference>
<dbReference type="PANTHER" id="PTHR21183">
    <property type="entry name" value="RIBOSOMAL PROTEIN L47, MITOCHONDRIAL-RELATED"/>
    <property type="match status" value="1"/>
</dbReference>
<comment type="subcellular location">
    <subcellularLocation>
        <location evidence="1">Mitochondrion</location>
    </subcellularLocation>
</comment>
<dbReference type="Proteomes" id="UP000799770">
    <property type="component" value="Unassembled WGS sequence"/>
</dbReference>
<protein>
    <recommendedName>
        <fullName evidence="6">Large ribosomal subunit protein uL29m</fullName>
    </recommendedName>
    <alternativeName>
        <fullName evidence="7">54S ribosomal protein L4, mitochondrial</fullName>
    </alternativeName>
</protein>
<name>A0A6A5Z225_9PLEO</name>
<dbReference type="GO" id="GO:0005762">
    <property type="term" value="C:mitochondrial large ribosomal subunit"/>
    <property type="evidence" value="ECO:0007669"/>
    <property type="project" value="TreeGrafter"/>
</dbReference>
<sequence>MAAIPTRRAVRSRLTSIPPSELILPFLAPSFQRSAPAPYAAVSQFSTSPALCKRTDNNKNRGVSILRHTGLRPRQKLSVRLKDLPKPRSQRESVEGAPNHGLYGFFKDKKLLQYPKDERSHGKSWTIFQLRNKSWDDLHVLWWVCVKERNRLATQILEHQRIEAGYGATEYENRDKTVQETMKAIHDALLERQYAWEDAYQLARDDPQINLSGDGPVYDESATIDVSVVSLN</sequence>
<dbReference type="AlphaFoldDB" id="A0A6A5Z225"/>
<accession>A0A6A5Z225</accession>
<dbReference type="InterPro" id="IPR038340">
    <property type="entry name" value="MRP-L47_sf"/>
</dbReference>
<keyword evidence="3 8" id="KW-0689">Ribosomal protein</keyword>
<evidence type="ECO:0000313" key="9">
    <source>
        <dbReference type="Proteomes" id="UP000799770"/>
    </source>
</evidence>
<dbReference type="Gene3D" id="6.10.330.20">
    <property type="match status" value="1"/>
</dbReference>
<dbReference type="PANTHER" id="PTHR21183:SF18">
    <property type="entry name" value="LARGE RIBOSOMAL SUBUNIT PROTEIN UL29M"/>
    <property type="match status" value="1"/>
</dbReference>
<comment type="similarity">
    <text evidence="2">Belongs to the universal ribosomal protein uL29 family.</text>
</comment>
<organism evidence="8 9">
    <name type="scientific">Lophiotrema nucula</name>
    <dbReference type="NCBI Taxonomy" id="690887"/>
    <lineage>
        <taxon>Eukaryota</taxon>
        <taxon>Fungi</taxon>
        <taxon>Dikarya</taxon>
        <taxon>Ascomycota</taxon>
        <taxon>Pezizomycotina</taxon>
        <taxon>Dothideomycetes</taxon>
        <taxon>Pleosporomycetidae</taxon>
        <taxon>Pleosporales</taxon>
        <taxon>Lophiotremataceae</taxon>
        <taxon>Lophiotrema</taxon>
    </lineage>
</organism>
<dbReference type="EMBL" id="ML977328">
    <property type="protein sequence ID" value="KAF2113485.1"/>
    <property type="molecule type" value="Genomic_DNA"/>
</dbReference>
<evidence type="ECO:0000256" key="1">
    <source>
        <dbReference type="ARBA" id="ARBA00004173"/>
    </source>
</evidence>
<dbReference type="OrthoDB" id="270763at2759"/>
<evidence type="ECO:0000256" key="6">
    <source>
        <dbReference type="ARBA" id="ARBA00035289"/>
    </source>
</evidence>
<evidence type="ECO:0000256" key="3">
    <source>
        <dbReference type="ARBA" id="ARBA00022980"/>
    </source>
</evidence>
<evidence type="ECO:0000256" key="4">
    <source>
        <dbReference type="ARBA" id="ARBA00023128"/>
    </source>
</evidence>